<evidence type="ECO:0000313" key="2">
    <source>
        <dbReference type="Proteomes" id="UP001206126"/>
    </source>
</evidence>
<dbReference type="EMBL" id="JANUHB010000002">
    <property type="protein sequence ID" value="MCS0808884.1"/>
    <property type="molecule type" value="Genomic_DNA"/>
</dbReference>
<protein>
    <submittedName>
        <fullName evidence="1">Uncharacterized protein</fullName>
    </submittedName>
</protein>
<proteinExistence type="predicted"/>
<sequence length="194" mass="21865">MPCGNFFEFSFDAPQGEAGGRARRRDFKERAAGPIRDWPAPFLPRRPLALGPDQAQDHLQVPLAARTALPGRRLFGGNCMPSLPPDDTSATSEPWAGIPFDGRAYHYRQYSYDRVEDALNYARLEFAKPGVHIEPAAPLRWRQFPDPTQQERGQMAEHGIVYEAGRFVYGPYRYDVLADALLYATRRPGMPRSG</sequence>
<dbReference type="Proteomes" id="UP001206126">
    <property type="component" value="Unassembled WGS sequence"/>
</dbReference>
<comment type="caution">
    <text evidence="1">The sequence shown here is derived from an EMBL/GenBank/DDBJ whole genome shotgun (WGS) entry which is preliminary data.</text>
</comment>
<evidence type="ECO:0000313" key="1">
    <source>
        <dbReference type="EMBL" id="MCS0808884.1"/>
    </source>
</evidence>
<keyword evidence="2" id="KW-1185">Reference proteome</keyword>
<gene>
    <name evidence="1" type="ORF">NX774_13225</name>
</gene>
<organism evidence="1 2">
    <name type="scientific">Massilia agilis</name>
    <dbReference type="NCBI Taxonomy" id="1811226"/>
    <lineage>
        <taxon>Bacteria</taxon>
        <taxon>Pseudomonadati</taxon>
        <taxon>Pseudomonadota</taxon>
        <taxon>Betaproteobacteria</taxon>
        <taxon>Burkholderiales</taxon>
        <taxon>Oxalobacteraceae</taxon>
        <taxon>Telluria group</taxon>
        <taxon>Massilia</taxon>
    </lineage>
</organism>
<reference evidence="1 2" key="1">
    <citation type="submission" date="2022-08" db="EMBL/GenBank/DDBJ databases">
        <title>Reclassification of Massilia species as members of the genera Telluria, Duganella, Pseudoduganella, Mokoshia gen. nov. and Zemynaea gen. nov. using orthogonal and non-orthogonal genome-based approaches.</title>
        <authorList>
            <person name="Bowman J.P."/>
        </authorList>
    </citation>
    <scope>NUCLEOTIDE SEQUENCE [LARGE SCALE GENOMIC DNA]</scope>
    <source>
        <strain evidence="1 2">JCM 31605</strain>
    </source>
</reference>
<accession>A0ABT2DC52</accession>
<name>A0ABT2DC52_9BURK</name>
<dbReference type="RefSeq" id="WP_258822636.1">
    <property type="nucleotide sequence ID" value="NZ_JANUHB010000002.1"/>
</dbReference>